<proteinExistence type="predicted"/>
<dbReference type="SUPFAM" id="SSF50985">
    <property type="entry name" value="RCC1/BLIP-II"/>
    <property type="match status" value="1"/>
</dbReference>
<sequence>MVVPFSRYLAIALNSYYCMRKKKNITYCENGKVEERVYFFGDRKSLIKDTMQNGEVPFFSKNNIKVKKISFGNCIGSCIAENDDIYIWGSYEDDEKKDLIYVNPIKLNTDEGICDIQFSNNDIYLMNKKGELKIIKSYKNCLKRNEFVIEDFYKCKNSFFFQNEKIIKLSVNKFHLAFVTNKGNVYCSGNNFYGQCAKEPSFRNNFNLNYNFEFANKLNTSLRMISKNSLGEIVQNGENNPSEHIQTEYYSPNSYSLTVKGEENSVKSKRIDMDDGIIVSNVKDEKNERVNISPYNTTDVGHFTKPGLNDSSNFLSQTNIHSERGGKQEEEGENMNYLIVNNESYNYDENNYVDINKVSFEEKTKIVDVSCGLHHTLCLDDENNIYSFGDDSKIQLGLGESRTNKNSLSGTQWKDQLKLGYSTITKNLANYSFYDRHIQSSPQKVLKKMNDNEIVDEIYKINAGSDFSMIHSNDKFGKQLFCFGDNMYFQCGRHLGKHQQTLSTVKLPNNKIKDFSCGDKHCLLILNDKLYGWGYNNKHQISPYKNKGIINNPIYIFSEKYYPDNFHIKYMNANYNNSAVVITHSKSG</sequence>
<dbReference type="InterPro" id="IPR051553">
    <property type="entry name" value="Ran_GTPase-activating"/>
</dbReference>
<dbReference type="RefSeq" id="XP_028541798.1">
    <property type="nucleotide sequence ID" value="XM_028685997.1"/>
</dbReference>
<dbReference type="InterPro" id="IPR009091">
    <property type="entry name" value="RCC1/BLIP-II"/>
</dbReference>
<gene>
    <name evidence="1" type="ORF">PGO_030090</name>
</gene>
<evidence type="ECO:0000313" key="2">
    <source>
        <dbReference type="Proteomes" id="UP000195521"/>
    </source>
</evidence>
<dbReference type="Pfam" id="PF13540">
    <property type="entry name" value="RCC1_2"/>
    <property type="match status" value="3"/>
</dbReference>
<protein>
    <recommendedName>
        <fullName evidence="3">Regulator of chromosome condensation</fullName>
    </recommendedName>
</protein>
<evidence type="ECO:0008006" key="3">
    <source>
        <dbReference type="Google" id="ProtNLM"/>
    </source>
</evidence>
<keyword evidence="2" id="KW-1185">Reference proteome</keyword>
<dbReference type="PANTHER" id="PTHR45982">
    <property type="entry name" value="REGULATOR OF CHROMOSOME CONDENSATION"/>
    <property type="match status" value="1"/>
</dbReference>
<evidence type="ECO:0000313" key="1">
    <source>
        <dbReference type="EMBL" id="GAW79209.1"/>
    </source>
</evidence>
<name>A0A1Y1J9N0_PLAGO</name>
<dbReference type="PANTHER" id="PTHR45982:SF1">
    <property type="entry name" value="REGULATOR OF CHROMOSOME CONDENSATION"/>
    <property type="match status" value="1"/>
</dbReference>
<dbReference type="Gene3D" id="2.130.10.30">
    <property type="entry name" value="Regulator of chromosome condensation 1/beta-lactamase-inhibitor protein II"/>
    <property type="match status" value="2"/>
</dbReference>
<accession>A0A1Y1J9N0</accession>
<dbReference type="PROSITE" id="PS00626">
    <property type="entry name" value="RCC1_2"/>
    <property type="match status" value="1"/>
</dbReference>
<dbReference type="InterPro" id="IPR000408">
    <property type="entry name" value="Reg_chr_condens"/>
</dbReference>
<reference evidence="2" key="1">
    <citation type="submission" date="2017-04" db="EMBL/GenBank/DDBJ databases">
        <title>Plasmodium gonderi genome.</title>
        <authorList>
            <person name="Arisue N."/>
            <person name="Honma H."/>
            <person name="Kawai S."/>
            <person name="Tougan T."/>
            <person name="Tanabe K."/>
            <person name="Horii T."/>
        </authorList>
    </citation>
    <scope>NUCLEOTIDE SEQUENCE [LARGE SCALE GENOMIC DNA]</scope>
    <source>
        <strain evidence="2">ATCC 30045</strain>
    </source>
</reference>
<dbReference type="OrthoDB" id="8068875at2759"/>
<dbReference type="OMA" id="MYFQCGR"/>
<dbReference type="EMBL" id="BDQF01000003">
    <property type="protein sequence ID" value="GAW79209.1"/>
    <property type="molecule type" value="Genomic_DNA"/>
</dbReference>
<organism evidence="1 2">
    <name type="scientific">Plasmodium gonderi</name>
    <dbReference type="NCBI Taxonomy" id="77519"/>
    <lineage>
        <taxon>Eukaryota</taxon>
        <taxon>Sar</taxon>
        <taxon>Alveolata</taxon>
        <taxon>Apicomplexa</taxon>
        <taxon>Aconoidasida</taxon>
        <taxon>Haemosporida</taxon>
        <taxon>Plasmodiidae</taxon>
        <taxon>Plasmodium</taxon>
        <taxon>Plasmodium (Plasmodium)</taxon>
    </lineage>
</organism>
<dbReference type="AlphaFoldDB" id="A0A1Y1J9N0"/>
<comment type="caution">
    <text evidence="1">The sequence shown here is derived from an EMBL/GenBank/DDBJ whole genome shotgun (WGS) entry which is preliminary data.</text>
</comment>
<dbReference type="Proteomes" id="UP000195521">
    <property type="component" value="Unassembled WGS sequence"/>
</dbReference>
<dbReference type="GeneID" id="39745913"/>